<evidence type="ECO:0000313" key="4">
    <source>
        <dbReference type="EMBL" id="MEQ2511114.1"/>
    </source>
</evidence>
<dbReference type="PANTHER" id="PTHR10584:SF166">
    <property type="entry name" value="RIBOKINASE"/>
    <property type="match status" value="1"/>
</dbReference>
<name>A0ABV1G6T2_9FIRM</name>
<dbReference type="EMBL" id="JBBMFF010000214">
    <property type="protein sequence ID" value="MEQ2511114.1"/>
    <property type="molecule type" value="Genomic_DNA"/>
</dbReference>
<protein>
    <submittedName>
        <fullName evidence="4">Carbohydrate kinase family protein</fullName>
    </submittedName>
</protein>
<dbReference type="RefSeq" id="WP_349135821.1">
    <property type="nucleotide sequence ID" value="NZ_JBBMFF010000214.1"/>
</dbReference>
<dbReference type="Proteomes" id="UP001491552">
    <property type="component" value="Unassembled WGS sequence"/>
</dbReference>
<dbReference type="Gene3D" id="3.40.1190.20">
    <property type="match status" value="1"/>
</dbReference>
<keyword evidence="2 4" id="KW-0418">Kinase</keyword>
<feature type="domain" description="Carbohydrate kinase PfkB" evidence="3">
    <location>
        <begin position="3"/>
        <end position="291"/>
    </location>
</feature>
<dbReference type="InterPro" id="IPR029056">
    <property type="entry name" value="Ribokinase-like"/>
</dbReference>
<evidence type="ECO:0000313" key="5">
    <source>
        <dbReference type="Proteomes" id="UP001491552"/>
    </source>
</evidence>
<evidence type="ECO:0000259" key="3">
    <source>
        <dbReference type="Pfam" id="PF00294"/>
    </source>
</evidence>
<dbReference type="GO" id="GO:0016301">
    <property type="term" value="F:kinase activity"/>
    <property type="evidence" value="ECO:0007669"/>
    <property type="project" value="UniProtKB-KW"/>
</dbReference>
<dbReference type="SUPFAM" id="SSF53613">
    <property type="entry name" value="Ribokinase-like"/>
    <property type="match status" value="1"/>
</dbReference>
<organism evidence="4 5">
    <name type="scientific">Faecousia intestinalis</name>
    <dbReference type="NCBI Taxonomy" id="3133167"/>
    <lineage>
        <taxon>Bacteria</taxon>
        <taxon>Bacillati</taxon>
        <taxon>Bacillota</taxon>
        <taxon>Clostridia</taxon>
        <taxon>Eubacteriales</taxon>
        <taxon>Oscillospiraceae</taxon>
        <taxon>Faecousia</taxon>
    </lineage>
</organism>
<evidence type="ECO:0000256" key="2">
    <source>
        <dbReference type="ARBA" id="ARBA00022777"/>
    </source>
</evidence>
<evidence type="ECO:0000256" key="1">
    <source>
        <dbReference type="ARBA" id="ARBA00022679"/>
    </source>
</evidence>
<dbReference type="InterPro" id="IPR011611">
    <property type="entry name" value="PfkB_dom"/>
</dbReference>
<dbReference type="Pfam" id="PF00294">
    <property type="entry name" value="PfkB"/>
    <property type="match status" value="1"/>
</dbReference>
<sequence length="308" mass="32482">MLDIIGVGDTNVDVMIRVPHIASHDEKVRGQLLGNFPGGIIGNFCCAAAAFGAKAGAVCKVGMDDYGELAKSDLQRRGVDVSHMVVDPACETYFCMVLLDHTGEKALTIVETSGFLPKPEEVDLAYLKTAKRVHMTSLDMTLAAHVAQALDGTQTLLSMDIEATAGTAPAAVWDSVLQRVDTAFPNEAGLAALTGCTNLEAGARQLLARGVRTVVVTCGENGAWVFRKGYSHHCPAFSVPVQDTTGAGDCFNAVFLSGLVEGWSMERCAQYATAAAAIAIGAIGSRTKLPSRAETERFILEKGEALCS</sequence>
<reference evidence="4 5" key="1">
    <citation type="submission" date="2024-03" db="EMBL/GenBank/DDBJ databases">
        <title>Human intestinal bacterial collection.</title>
        <authorList>
            <person name="Pauvert C."/>
            <person name="Hitch T.C.A."/>
            <person name="Clavel T."/>
        </authorList>
    </citation>
    <scope>NUCLEOTIDE SEQUENCE [LARGE SCALE GENOMIC DNA]</scope>
    <source>
        <strain evidence="4 5">CLA-AA-H192</strain>
    </source>
</reference>
<accession>A0ABV1G6T2</accession>
<gene>
    <name evidence="4" type="ORF">WMO66_07635</name>
</gene>
<comment type="caution">
    <text evidence="4">The sequence shown here is derived from an EMBL/GenBank/DDBJ whole genome shotgun (WGS) entry which is preliminary data.</text>
</comment>
<keyword evidence="5" id="KW-1185">Reference proteome</keyword>
<dbReference type="PANTHER" id="PTHR10584">
    <property type="entry name" value="SUGAR KINASE"/>
    <property type="match status" value="1"/>
</dbReference>
<proteinExistence type="predicted"/>
<keyword evidence="1" id="KW-0808">Transferase</keyword>